<reference evidence="3 4" key="1">
    <citation type="submission" date="2020-07" db="EMBL/GenBank/DDBJ databases">
        <authorList>
            <person name="Feng X."/>
        </authorList>
    </citation>
    <scope>NUCLEOTIDE SEQUENCE [LARGE SCALE GENOMIC DNA]</scope>
    <source>
        <strain evidence="3 4">JCM14086</strain>
    </source>
</reference>
<dbReference type="SUPFAM" id="SSF54523">
    <property type="entry name" value="Pili subunits"/>
    <property type="match status" value="1"/>
</dbReference>
<feature type="transmembrane region" description="Helical" evidence="2">
    <location>
        <begin position="12"/>
        <end position="35"/>
    </location>
</feature>
<sequence>MKTPTSNSYRAFTLVELLTVMAILGVLAAILVPVVSKIRVNAERTECASNIRQIGLAIHQFASENEGRLPYVYGGSFGPSEIDGQGTGDRGRIARFLKPYVGDEVFVCADPANIEHARLPYPAFGTVFTMPESSKILKTSYRDPQAERINKYDPVKERLFYCAFSPLDENTGRDDWPHEAKVNALYLDGHIEIYEPTYTGR</sequence>
<accession>A0A7X1E617</accession>
<dbReference type="AlphaFoldDB" id="A0A7X1E617"/>
<evidence type="ECO:0000256" key="2">
    <source>
        <dbReference type="SAM" id="Phobius"/>
    </source>
</evidence>
<dbReference type="GO" id="GO:0015627">
    <property type="term" value="C:type II protein secretion system complex"/>
    <property type="evidence" value="ECO:0007669"/>
    <property type="project" value="InterPro"/>
</dbReference>
<comment type="caution">
    <text evidence="3">The sequence shown here is derived from an EMBL/GenBank/DDBJ whole genome shotgun (WGS) entry which is preliminary data.</text>
</comment>
<dbReference type="InterPro" id="IPR000983">
    <property type="entry name" value="Bac_GSPG_pilin"/>
</dbReference>
<protein>
    <submittedName>
        <fullName evidence="3">Type II secretion system protein</fullName>
    </submittedName>
</protein>
<dbReference type="PANTHER" id="PTHR30093:SF2">
    <property type="entry name" value="TYPE II SECRETION SYSTEM PROTEIN H"/>
    <property type="match status" value="1"/>
</dbReference>
<keyword evidence="2" id="KW-0812">Transmembrane</keyword>
<dbReference type="Pfam" id="PF07963">
    <property type="entry name" value="N_methyl"/>
    <property type="match status" value="1"/>
</dbReference>
<dbReference type="Gene3D" id="3.30.700.10">
    <property type="entry name" value="Glycoprotein, Type 4 Pilin"/>
    <property type="match status" value="1"/>
</dbReference>
<dbReference type="InterPro" id="IPR045584">
    <property type="entry name" value="Pilin-like"/>
</dbReference>
<evidence type="ECO:0000256" key="1">
    <source>
        <dbReference type="ARBA" id="ARBA00022481"/>
    </source>
</evidence>
<dbReference type="PRINTS" id="PR00813">
    <property type="entry name" value="BCTERIALGSPG"/>
</dbReference>
<keyword evidence="2" id="KW-0472">Membrane</keyword>
<dbReference type="InterPro" id="IPR012902">
    <property type="entry name" value="N_methyl_site"/>
</dbReference>
<organism evidence="3 4">
    <name type="scientific">Puniceicoccus vermicola</name>
    <dbReference type="NCBI Taxonomy" id="388746"/>
    <lineage>
        <taxon>Bacteria</taxon>
        <taxon>Pseudomonadati</taxon>
        <taxon>Verrucomicrobiota</taxon>
        <taxon>Opitutia</taxon>
        <taxon>Puniceicoccales</taxon>
        <taxon>Puniceicoccaceae</taxon>
        <taxon>Puniceicoccus</taxon>
    </lineage>
</organism>
<dbReference type="Proteomes" id="UP000525652">
    <property type="component" value="Unassembled WGS sequence"/>
</dbReference>
<dbReference type="EMBL" id="JACHVA010000127">
    <property type="protein sequence ID" value="MBC2603648.1"/>
    <property type="molecule type" value="Genomic_DNA"/>
</dbReference>
<dbReference type="PANTHER" id="PTHR30093">
    <property type="entry name" value="GENERAL SECRETION PATHWAY PROTEIN G"/>
    <property type="match status" value="1"/>
</dbReference>
<dbReference type="RefSeq" id="WP_185694270.1">
    <property type="nucleotide sequence ID" value="NZ_JACHVA010000127.1"/>
</dbReference>
<dbReference type="GO" id="GO:0015628">
    <property type="term" value="P:protein secretion by the type II secretion system"/>
    <property type="evidence" value="ECO:0007669"/>
    <property type="project" value="InterPro"/>
</dbReference>
<keyword evidence="2" id="KW-1133">Transmembrane helix</keyword>
<gene>
    <name evidence="3" type="ORF">H5P30_17845</name>
</gene>
<proteinExistence type="predicted"/>
<dbReference type="NCBIfam" id="TIGR02532">
    <property type="entry name" value="IV_pilin_GFxxxE"/>
    <property type="match status" value="1"/>
</dbReference>
<evidence type="ECO:0000313" key="4">
    <source>
        <dbReference type="Proteomes" id="UP000525652"/>
    </source>
</evidence>
<evidence type="ECO:0000313" key="3">
    <source>
        <dbReference type="EMBL" id="MBC2603648.1"/>
    </source>
</evidence>
<keyword evidence="4" id="KW-1185">Reference proteome</keyword>
<keyword evidence="1" id="KW-0488">Methylation</keyword>
<name>A0A7X1E617_9BACT</name>